<dbReference type="Proteomes" id="UP001202328">
    <property type="component" value="Unassembled WGS sequence"/>
</dbReference>
<gene>
    <name evidence="1" type="ORF">MKW98_009384</name>
</gene>
<protein>
    <submittedName>
        <fullName evidence="1">Uncharacterized protein</fullName>
    </submittedName>
</protein>
<evidence type="ECO:0000313" key="2">
    <source>
        <dbReference type="Proteomes" id="UP001202328"/>
    </source>
</evidence>
<sequence length="232" mass="26109">AGAAKQPSCGTILKGEAVTTVIGGLYMTRAVEMRVVIHQLDTSASVYTTNDLKVIKDHYLLTIEFRQLKTLPLKKGRNFKLLVSYRVVNPLTVGICLRLQLFHMQGCYLEVNMKIHVRSSTGSEGSMPEGASIFKNVRANPASYAYISTYKASNYEDGRFANLEILGTRYISSLVILKGGTTTRYDSNSSQKHTRCYRLVLKITRSHLLRYLRRSYSSYEFHKPSSSLVSHP</sequence>
<feature type="non-terminal residue" evidence="1">
    <location>
        <position position="1"/>
    </location>
</feature>
<accession>A0AAD4X4Y7</accession>
<proteinExistence type="predicted"/>
<organism evidence="1 2">
    <name type="scientific">Papaver atlanticum</name>
    <dbReference type="NCBI Taxonomy" id="357466"/>
    <lineage>
        <taxon>Eukaryota</taxon>
        <taxon>Viridiplantae</taxon>
        <taxon>Streptophyta</taxon>
        <taxon>Embryophyta</taxon>
        <taxon>Tracheophyta</taxon>
        <taxon>Spermatophyta</taxon>
        <taxon>Magnoliopsida</taxon>
        <taxon>Ranunculales</taxon>
        <taxon>Papaveraceae</taxon>
        <taxon>Papaveroideae</taxon>
        <taxon>Papaver</taxon>
    </lineage>
</organism>
<keyword evidence="2" id="KW-1185">Reference proteome</keyword>
<reference evidence="1" key="1">
    <citation type="submission" date="2022-04" db="EMBL/GenBank/DDBJ databases">
        <title>A functionally conserved STORR gene fusion in Papaver species that diverged 16.8 million years ago.</title>
        <authorList>
            <person name="Catania T."/>
        </authorList>
    </citation>
    <scope>NUCLEOTIDE SEQUENCE</scope>
    <source>
        <strain evidence="1">S-188037</strain>
    </source>
</reference>
<dbReference type="AlphaFoldDB" id="A0AAD4X4Y7"/>
<dbReference type="EMBL" id="JAJJMB010016680">
    <property type="protein sequence ID" value="KAI3845318.1"/>
    <property type="molecule type" value="Genomic_DNA"/>
</dbReference>
<comment type="caution">
    <text evidence="1">The sequence shown here is derived from an EMBL/GenBank/DDBJ whole genome shotgun (WGS) entry which is preliminary data.</text>
</comment>
<evidence type="ECO:0000313" key="1">
    <source>
        <dbReference type="EMBL" id="KAI3845318.1"/>
    </source>
</evidence>
<name>A0AAD4X4Y7_9MAGN</name>